<evidence type="ECO:0000256" key="1">
    <source>
        <dbReference type="ARBA" id="ARBA00004123"/>
    </source>
</evidence>
<dbReference type="PANTHER" id="PTHR24329">
    <property type="entry name" value="HOMEOBOX PROTEIN ARISTALESS"/>
    <property type="match status" value="1"/>
</dbReference>
<organism evidence="6 7">
    <name type="scientific">Ancylostoma caninum</name>
    <name type="common">Dog hookworm</name>
    <dbReference type="NCBI Taxonomy" id="29170"/>
    <lineage>
        <taxon>Eukaryota</taxon>
        <taxon>Metazoa</taxon>
        <taxon>Ecdysozoa</taxon>
        <taxon>Nematoda</taxon>
        <taxon>Chromadorea</taxon>
        <taxon>Rhabditida</taxon>
        <taxon>Rhabditina</taxon>
        <taxon>Rhabditomorpha</taxon>
        <taxon>Strongyloidea</taxon>
        <taxon>Ancylostomatidae</taxon>
        <taxon>Ancylostomatinae</taxon>
        <taxon>Ancylostoma</taxon>
    </lineage>
</organism>
<dbReference type="InterPro" id="IPR009057">
    <property type="entry name" value="Homeodomain-like_sf"/>
</dbReference>
<dbReference type="CDD" id="cd00086">
    <property type="entry name" value="homeodomain"/>
    <property type="match status" value="1"/>
</dbReference>
<dbReference type="EMBL" id="JOJR01001228">
    <property type="protein sequence ID" value="RCN31749.1"/>
    <property type="molecule type" value="Genomic_DNA"/>
</dbReference>
<evidence type="ECO:0000256" key="2">
    <source>
        <dbReference type="PROSITE-ProRule" id="PRU00108"/>
    </source>
</evidence>
<dbReference type="OrthoDB" id="6159439at2759"/>
<evidence type="ECO:0000313" key="6">
    <source>
        <dbReference type="EMBL" id="RCN31749.1"/>
    </source>
</evidence>
<keyword evidence="7" id="KW-1185">Reference proteome</keyword>
<comment type="subcellular location">
    <subcellularLocation>
        <location evidence="1 2 3">Nucleus</location>
    </subcellularLocation>
</comment>
<dbReference type="PROSITE" id="PS50071">
    <property type="entry name" value="HOMEOBOX_2"/>
    <property type="match status" value="1"/>
</dbReference>
<dbReference type="GO" id="GO:0000977">
    <property type="term" value="F:RNA polymerase II transcription regulatory region sequence-specific DNA binding"/>
    <property type="evidence" value="ECO:0007669"/>
    <property type="project" value="TreeGrafter"/>
</dbReference>
<dbReference type="PANTHER" id="PTHR24329:SF543">
    <property type="entry name" value="FI01017P-RELATED"/>
    <property type="match status" value="1"/>
</dbReference>
<proteinExistence type="predicted"/>
<keyword evidence="2 3" id="KW-0539">Nucleus</keyword>
<feature type="domain" description="Homeobox" evidence="5">
    <location>
        <begin position="26"/>
        <end position="107"/>
    </location>
</feature>
<gene>
    <name evidence="6" type="ORF">ANCCAN_22461</name>
</gene>
<dbReference type="InterPro" id="IPR001356">
    <property type="entry name" value="HD"/>
</dbReference>
<comment type="caution">
    <text evidence="6">The sequence shown here is derived from an EMBL/GenBank/DDBJ whole genome shotgun (WGS) entry which is preliminary data.</text>
</comment>
<dbReference type="STRING" id="29170.A0A368FL65"/>
<evidence type="ECO:0000256" key="3">
    <source>
        <dbReference type="RuleBase" id="RU000682"/>
    </source>
</evidence>
<keyword evidence="2 3" id="KW-0371">Homeobox</keyword>
<feature type="region of interest" description="Disordered" evidence="4">
    <location>
        <begin position="133"/>
        <end position="163"/>
    </location>
</feature>
<feature type="DNA-binding region" description="Homeobox" evidence="2">
    <location>
        <begin position="28"/>
        <end position="108"/>
    </location>
</feature>
<dbReference type="SMART" id="SM00389">
    <property type="entry name" value="HOX"/>
    <property type="match status" value="1"/>
</dbReference>
<evidence type="ECO:0000259" key="5">
    <source>
        <dbReference type="PROSITE" id="PS50071"/>
    </source>
</evidence>
<dbReference type="Pfam" id="PF00046">
    <property type="entry name" value="Homeodomain"/>
    <property type="match status" value="1"/>
</dbReference>
<feature type="compositionally biased region" description="Basic and acidic residues" evidence="4">
    <location>
        <begin position="133"/>
        <end position="144"/>
    </location>
</feature>
<dbReference type="InterPro" id="IPR050649">
    <property type="entry name" value="Paired_Homeobox_TFs"/>
</dbReference>
<keyword evidence="2 3" id="KW-0238">DNA-binding</keyword>
<dbReference type="Gene3D" id="1.10.10.60">
    <property type="entry name" value="Homeodomain-like"/>
    <property type="match status" value="2"/>
</dbReference>
<dbReference type="AlphaFoldDB" id="A0A368FL65"/>
<evidence type="ECO:0000313" key="7">
    <source>
        <dbReference type="Proteomes" id="UP000252519"/>
    </source>
</evidence>
<dbReference type="SUPFAM" id="SSF46689">
    <property type="entry name" value="Homeodomain-like"/>
    <property type="match status" value="2"/>
</dbReference>
<evidence type="ECO:0000256" key="4">
    <source>
        <dbReference type="SAM" id="MobiDB-lite"/>
    </source>
</evidence>
<accession>A0A368FL65</accession>
<dbReference type="Proteomes" id="UP000252519">
    <property type="component" value="Unassembled WGS sequence"/>
</dbReference>
<dbReference type="GO" id="GO:0000981">
    <property type="term" value="F:DNA-binding transcription factor activity, RNA polymerase II-specific"/>
    <property type="evidence" value="ECO:0007669"/>
    <property type="project" value="TreeGrafter"/>
</dbReference>
<name>A0A368FL65_ANCCA</name>
<dbReference type="GO" id="GO:0005634">
    <property type="term" value="C:nucleus"/>
    <property type="evidence" value="ECO:0007669"/>
    <property type="project" value="UniProtKB-SubCell"/>
</dbReference>
<feature type="compositionally biased region" description="Basic and acidic residues" evidence="4">
    <location>
        <begin position="154"/>
        <end position="163"/>
    </location>
</feature>
<reference evidence="6 7" key="1">
    <citation type="submission" date="2014-10" db="EMBL/GenBank/DDBJ databases">
        <title>Draft genome of the hookworm Ancylostoma caninum.</title>
        <authorList>
            <person name="Mitreva M."/>
        </authorList>
    </citation>
    <scope>NUCLEOTIDE SEQUENCE [LARGE SCALE GENOMIC DNA]</scope>
    <source>
        <strain evidence="6 7">Baltimore</strain>
    </source>
</reference>
<sequence length="163" mass="19273">MHWPKHLIRYDVRGVVEPAIEQHPRAKIRRCRTWFNAYQLHVLEATFRHSQYPDVAAREELAARLALSEARIQVEFQPVHFVAAPSYHVRPIFQVWFQNRRAKWRRDNRVGEVTCFMPTPQWRYSSAIRQDSKVAKAKDNHQDADVPIDLSMKAPREDEKTCA</sequence>
<protein>
    <submittedName>
        <fullName evidence="6">Homeobox domain protein</fullName>
    </submittedName>
</protein>